<feature type="region of interest" description="Disordered" evidence="1">
    <location>
        <begin position="628"/>
        <end position="697"/>
    </location>
</feature>
<feature type="compositionally biased region" description="Acidic residues" evidence="1">
    <location>
        <begin position="570"/>
        <end position="580"/>
    </location>
</feature>
<dbReference type="Proteomes" id="UP001201812">
    <property type="component" value="Unassembled WGS sequence"/>
</dbReference>
<evidence type="ECO:0000256" key="1">
    <source>
        <dbReference type="SAM" id="MobiDB-lite"/>
    </source>
</evidence>
<feature type="region of interest" description="Disordered" evidence="1">
    <location>
        <begin position="506"/>
        <end position="535"/>
    </location>
</feature>
<feature type="region of interest" description="Disordered" evidence="1">
    <location>
        <begin position="26"/>
        <end position="48"/>
    </location>
</feature>
<feature type="compositionally biased region" description="Low complexity" evidence="1">
    <location>
        <begin position="39"/>
        <end position="48"/>
    </location>
</feature>
<protein>
    <submittedName>
        <fullName evidence="2">Uncharacterized protein</fullName>
    </submittedName>
</protein>
<feature type="compositionally biased region" description="Basic residues" evidence="1">
    <location>
        <begin position="647"/>
        <end position="657"/>
    </location>
</feature>
<evidence type="ECO:0000313" key="3">
    <source>
        <dbReference type="Proteomes" id="UP001201812"/>
    </source>
</evidence>
<feature type="compositionally biased region" description="Polar residues" evidence="1">
    <location>
        <begin position="628"/>
        <end position="639"/>
    </location>
</feature>
<sequence length="764" mass="85870">MATCSANPTQNMPQQIRRFSLSKSACQIPPKTKSPDTVSDASSESLSSPSLIHPEVVDLNSQQNDEVISFRYAWHVKITKRLMSPSEPPAILQVSPAFCTAYNGVQFVWLMRMCDENCLMELAGEQRGQALAQRVNVTLYYKDGPSQDVCLESCKISVDNSHGERVFAGMPLQGLEYTKGSGGWSSIVMPNTGLESEKSPLNSAEFSQFIHENIGKHITISVQLRLHTRWFQPLKYLPSIDERGKSEACKNMCPVQRLCKQVLDEIRSNELVVPDVEFFDVETDKYALHRHVFLFGCKEVQQRLEVRCSGLKSEFVKDQLNDQIHTVFANVYFNEVISKEAECFEDFIAMLDASSTVHFPALKRECERYICREVMTESADLTFVKKTLLLAERFELPILKMVSCGVIVDRLLSTTVDENHTPAHSHSKIRGPSKSFSFPTKKDGSGSQLHKEQRSASSCSPKDEAEHAQVMTMAESMDEIREELMQIAEQFTTATDDSEDRLDELLEEEEELSDNDDSSTSDHTKHSHMEESESLVVSVIGQLEELAKHIRKVSMPPGVSPAPIFTNSIDQDDSPADSNEELSNYPPPIHSRARRSSLKTPRELLVHSSPTRPHHSGSDFFAQIASSSSLTNTENSQNGSNSNRSPKSSKKIPRRRSVMFSLPSVTKKYKNQEFKKDSCTSSEESDDDESVEKQEEIVDSEDLTKIQINVSISDMDPQVKQQNNTPILSTRNNSDLRTCSGSCLEELNERTTLRKFSNGHMPQV</sequence>
<dbReference type="AlphaFoldDB" id="A0AAD4N612"/>
<feature type="region of interest" description="Disordered" evidence="1">
    <location>
        <begin position="554"/>
        <end position="600"/>
    </location>
</feature>
<organism evidence="2 3">
    <name type="scientific">Ditylenchus destructor</name>
    <dbReference type="NCBI Taxonomy" id="166010"/>
    <lineage>
        <taxon>Eukaryota</taxon>
        <taxon>Metazoa</taxon>
        <taxon>Ecdysozoa</taxon>
        <taxon>Nematoda</taxon>
        <taxon>Chromadorea</taxon>
        <taxon>Rhabditida</taxon>
        <taxon>Tylenchina</taxon>
        <taxon>Tylenchomorpha</taxon>
        <taxon>Sphaerularioidea</taxon>
        <taxon>Anguinidae</taxon>
        <taxon>Anguininae</taxon>
        <taxon>Ditylenchus</taxon>
    </lineage>
</organism>
<gene>
    <name evidence="2" type="ORF">DdX_06502</name>
</gene>
<keyword evidence="3" id="KW-1185">Reference proteome</keyword>
<proteinExistence type="predicted"/>
<name>A0AAD4N612_9BILA</name>
<feature type="region of interest" description="Disordered" evidence="1">
    <location>
        <begin position="419"/>
        <end position="468"/>
    </location>
</feature>
<comment type="caution">
    <text evidence="2">The sequence shown here is derived from an EMBL/GenBank/DDBJ whole genome shotgun (WGS) entry which is preliminary data.</text>
</comment>
<feature type="compositionally biased region" description="Acidic residues" evidence="1">
    <location>
        <begin position="506"/>
        <end position="519"/>
    </location>
</feature>
<accession>A0AAD4N612</accession>
<feature type="compositionally biased region" description="Basic and acidic residues" evidence="1">
    <location>
        <begin position="440"/>
        <end position="454"/>
    </location>
</feature>
<dbReference type="EMBL" id="JAKKPZ010000008">
    <property type="protein sequence ID" value="KAI1718088.1"/>
    <property type="molecule type" value="Genomic_DNA"/>
</dbReference>
<evidence type="ECO:0000313" key="2">
    <source>
        <dbReference type="EMBL" id="KAI1718088.1"/>
    </source>
</evidence>
<feature type="compositionally biased region" description="Basic and acidic residues" evidence="1">
    <location>
        <begin position="520"/>
        <end position="531"/>
    </location>
</feature>
<reference evidence="2" key="1">
    <citation type="submission" date="2022-01" db="EMBL/GenBank/DDBJ databases">
        <title>Genome Sequence Resource for Two Populations of Ditylenchus destructor, the Migratory Endoparasitic Phytonematode.</title>
        <authorList>
            <person name="Zhang H."/>
            <person name="Lin R."/>
            <person name="Xie B."/>
        </authorList>
    </citation>
    <scope>NUCLEOTIDE SEQUENCE</scope>
    <source>
        <strain evidence="2">BazhouSP</strain>
    </source>
</reference>